<proteinExistence type="predicted"/>
<reference evidence="1 2" key="1">
    <citation type="journal article" date="2011" name="PLoS Pathog.">
        <title>Dynamic evolution of pathogenicity revealed by sequencing and comparative genomics of 19 Pseudomonas syringae isolates.</title>
        <authorList>
            <person name="Baltrus D.A."/>
            <person name="Nishimura M.T."/>
            <person name="Romanchuk A."/>
            <person name="Chang J.H."/>
            <person name="Mukhtar M.S."/>
            <person name="Cherkis K."/>
            <person name="Roach J."/>
            <person name="Grant S.R."/>
            <person name="Jones C.D."/>
            <person name="Dangl J.L."/>
        </authorList>
    </citation>
    <scope>NUCLEOTIDE SEQUENCE [LARGE SCALE GENOMIC DNA]</scope>
    <source>
        <strain evidence="1 2">M301315</strain>
    </source>
</reference>
<dbReference type="Proteomes" id="UP000006426">
    <property type="component" value="Plasmid pmppla107"/>
</dbReference>
<geneLocation type="plasmid" evidence="2">
    <name>pmppla107</name>
</geneLocation>
<accession>A0AAD0PVW9</accession>
<sequence length="102" mass="11638">MITNDLFAITYNADLTEGRGHTIILGYTKTLELAKAIVADPRFSRYCCMGFQSPDDWKYSVSQKPVLIFEAVDEPFELEKQKLREQALAKLNPDERRALGLI</sequence>
<keyword evidence="1" id="KW-0614">Plasmid</keyword>
<dbReference type="EMBL" id="CP031226">
    <property type="protein sequence ID" value="AXH59716.1"/>
    <property type="molecule type" value="Genomic_DNA"/>
</dbReference>
<organism evidence="1 2">
    <name type="scientific">Pseudomonas amygdali pv. lachrymans str. M301315</name>
    <dbReference type="NCBI Taxonomy" id="629260"/>
    <lineage>
        <taxon>Bacteria</taxon>
        <taxon>Pseudomonadati</taxon>
        <taxon>Pseudomonadota</taxon>
        <taxon>Gammaproteobacteria</taxon>
        <taxon>Pseudomonadales</taxon>
        <taxon>Pseudomonadaceae</taxon>
        <taxon>Pseudomonas</taxon>
        <taxon>Pseudomonas amygdali</taxon>
    </lineage>
</organism>
<dbReference type="AlphaFoldDB" id="A0AAD0PVW9"/>
<dbReference type="RefSeq" id="WP_005742032.1">
    <property type="nucleotide sequence ID" value="NZ_CP031226.1"/>
</dbReference>
<dbReference type="GeneID" id="39474413"/>
<name>A0AAD0PVW9_PSEAV</name>
<protein>
    <submittedName>
        <fullName evidence="1">Uncharacterized protein</fullName>
    </submittedName>
</protein>
<evidence type="ECO:0000313" key="2">
    <source>
        <dbReference type="Proteomes" id="UP000006426"/>
    </source>
</evidence>
<evidence type="ECO:0000313" key="1">
    <source>
        <dbReference type="EMBL" id="AXH59716.1"/>
    </source>
</evidence>
<gene>
    <name evidence="1" type="ORF">PLA107_031330</name>
</gene>